<evidence type="ECO:0000313" key="6">
    <source>
        <dbReference type="Proteomes" id="UP001559025"/>
    </source>
</evidence>
<sequence>MASPTELSCTCGKVAMRVEGAPILSVECLCSDCQKAGAFFATLPGAEPIVDEKGATFHVVYRKDRVRCVRGAEFLREHRLTADSKTRRVVATCCNTPIFLDFTDGHWLDLFGTLWPEGTLPPLDLRTMTRDTPPGVQLPDDVPNPKTHTLSFYAKLVIAWAAMGFRVPKIDYVKGSLDVR</sequence>
<dbReference type="Gene3D" id="3.90.1590.10">
    <property type="entry name" value="glutathione-dependent formaldehyde- activating enzyme (gfa)"/>
    <property type="match status" value="1"/>
</dbReference>
<evidence type="ECO:0000256" key="2">
    <source>
        <dbReference type="ARBA" id="ARBA00022723"/>
    </source>
</evidence>
<feature type="domain" description="CENP-V/GFA" evidence="4">
    <location>
        <begin position="7"/>
        <end position="37"/>
    </location>
</feature>
<keyword evidence="3" id="KW-0862">Zinc</keyword>
<dbReference type="SUPFAM" id="SSF51316">
    <property type="entry name" value="Mss4-like"/>
    <property type="match status" value="1"/>
</dbReference>
<gene>
    <name evidence="5" type="ORF">V1479_08990</name>
</gene>
<dbReference type="Proteomes" id="UP001559025">
    <property type="component" value="Unassembled WGS sequence"/>
</dbReference>
<keyword evidence="6" id="KW-1185">Reference proteome</keyword>
<dbReference type="EMBL" id="JAZHFV010000002">
    <property type="protein sequence ID" value="MEX4007438.1"/>
    <property type="molecule type" value="Genomic_DNA"/>
</dbReference>
<evidence type="ECO:0000313" key="5">
    <source>
        <dbReference type="EMBL" id="MEX4007438.1"/>
    </source>
</evidence>
<name>A0ABV3WTF8_9HYPH</name>
<evidence type="ECO:0000256" key="1">
    <source>
        <dbReference type="ARBA" id="ARBA00005495"/>
    </source>
</evidence>
<dbReference type="RefSeq" id="WP_368802608.1">
    <property type="nucleotide sequence ID" value="NZ_JAZHFV010000002.1"/>
</dbReference>
<reference evidence="5 6" key="1">
    <citation type="submission" date="2024-01" db="EMBL/GenBank/DDBJ databases">
        <title>New evidence supports the origin of RcGTA from prophage.</title>
        <authorList>
            <person name="Xu Y."/>
            <person name="Liu B."/>
            <person name="Chen F."/>
        </authorList>
    </citation>
    <scope>NUCLEOTIDE SEQUENCE [LARGE SCALE GENOMIC DNA]</scope>
    <source>
        <strain evidence="5 6">CBW1107-2</strain>
    </source>
</reference>
<accession>A0ABV3WTF8</accession>
<proteinExistence type="inferred from homology"/>
<dbReference type="Pfam" id="PF04828">
    <property type="entry name" value="GFA"/>
    <property type="match status" value="1"/>
</dbReference>
<organism evidence="5 6">
    <name type="scientific">Neoaquamicrobium sediminum</name>
    <dbReference type="NCBI Taxonomy" id="1849104"/>
    <lineage>
        <taxon>Bacteria</taxon>
        <taxon>Pseudomonadati</taxon>
        <taxon>Pseudomonadota</taxon>
        <taxon>Alphaproteobacteria</taxon>
        <taxon>Hyphomicrobiales</taxon>
        <taxon>Phyllobacteriaceae</taxon>
        <taxon>Neoaquamicrobium</taxon>
    </lineage>
</organism>
<keyword evidence="2" id="KW-0479">Metal-binding</keyword>
<evidence type="ECO:0000256" key="3">
    <source>
        <dbReference type="ARBA" id="ARBA00022833"/>
    </source>
</evidence>
<evidence type="ECO:0000259" key="4">
    <source>
        <dbReference type="Pfam" id="PF04828"/>
    </source>
</evidence>
<dbReference type="InterPro" id="IPR011057">
    <property type="entry name" value="Mss4-like_sf"/>
</dbReference>
<comment type="similarity">
    <text evidence="1">Belongs to the Gfa family.</text>
</comment>
<comment type="caution">
    <text evidence="5">The sequence shown here is derived from an EMBL/GenBank/DDBJ whole genome shotgun (WGS) entry which is preliminary data.</text>
</comment>
<protein>
    <submittedName>
        <fullName evidence="5">DUF6151 family protein</fullName>
    </submittedName>
</protein>
<dbReference type="InterPro" id="IPR006913">
    <property type="entry name" value="CENP-V/GFA"/>
</dbReference>